<dbReference type="PANTHER" id="PTHR43194">
    <property type="entry name" value="HYDROLASE ALPHA/BETA FOLD FAMILY"/>
    <property type="match status" value="1"/>
</dbReference>
<dbReference type="InterPro" id="IPR050228">
    <property type="entry name" value="Carboxylesterase_BioH"/>
</dbReference>
<gene>
    <name evidence="3" type="ORF">GCM10010151_74430</name>
</gene>
<organism evidence="3 4">
    <name type="scientific">Actinoallomurus spadix</name>
    <dbReference type="NCBI Taxonomy" id="79912"/>
    <lineage>
        <taxon>Bacteria</taxon>
        <taxon>Bacillati</taxon>
        <taxon>Actinomycetota</taxon>
        <taxon>Actinomycetes</taxon>
        <taxon>Streptosporangiales</taxon>
        <taxon>Thermomonosporaceae</taxon>
        <taxon>Actinoallomurus</taxon>
    </lineage>
</organism>
<dbReference type="InterPro" id="IPR029058">
    <property type="entry name" value="AB_hydrolase_fold"/>
</dbReference>
<dbReference type="InterPro" id="IPR000639">
    <property type="entry name" value="Epox_hydrolase-like"/>
</dbReference>
<evidence type="ECO:0000256" key="1">
    <source>
        <dbReference type="SAM" id="Phobius"/>
    </source>
</evidence>
<dbReference type="Proteomes" id="UP001501822">
    <property type="component" value="Unassembled WGS sequence"/>
</dbReference>
<dbReference type="Gene3D" id="3.40.50.1820">
    <property type="entry name" value="alpha/beta hydrolase"/>
    <property type="match status" value="1"/>
</dbReference>
<comment type="caution">
    <text evidence="3">The sequence shown here is derived from an EMBL/GenBank/DDBJ whole genome shotgun (WGS) entry which is preliminary data.</text>
</comment>
<proteinExistence type="predicted"/>
<keyword evidence="1" id="KW-0812">Transmembrane</keyword>
<feature type="domain" description="AB hydrolase-1" evidence="2">
    <location>
        <begin position="24"/>
        <end position="246"/>
    </location>
</feature>
<dbReference type="Pfam" id="PF12697">
    <property type="entry name" value="Abhydrolase_6"/>
    <property type="match status" value="1"/>
</dbReference>
<dbReference type="RefSeq" id="WP_252810982.1">
    <property type="nucleotide sequence ID" value="NZ_BAAABM010000076.1"/>
</dbReference>
<protein>
    <recommendedName>
        <fullName evidence="2">AB hydrolase-1 domain-containing protein</fullName>
    </recommendedName>
</protein>
<evidence type="ECO:0000313" key="3">
    <source>
        <dbReference type="EMBL" id="GAA0373471.1"/>
    </source>
</evidence>
<dbReference type="PRINTS" id="PR00412">
    <property type="entry name" value="EPOXHYDRLASE"/>
</dbReference>
<reference evidence="3 4" key="1">
    <citation type="journal article" date="2019" name="Int. J. Syst. Evol. Microbiol.">
        <title>The Global Catalogue of Microorganisms (GCM) 10K type strain sequencing project: providing services to taxonomists for standard genome sequencing and annotation.</title>
        <authorList>
            <consortium name="The Broad Institute Genomics Platform"/>
            <consortium name="The Broad Institute Genome Sequencing Center for Infectious Disease"/>
            <person name="Wu L."/>
            <person name="Ma J."/>
        </authorList>
    </citation>
    <scope>NUCLEOTIDE SEQUENCE [LARGE SCALE GENOMIC DNA]</scope>
    <source>
        <strain evidence="3 4">JCM 3146</strain>
    </source>
</reference>
<evidence type="ECO:0000313" key="4">
    <source>
        <dbReference type="Proteomes" id="UP001501822"/>
    </source>
</evidence>
<keyword evidence="4" id="KW-1185">Reference proteome</keyword>
<evidence type="ECO:0000259" key="2">
    <source>
        <dbReference type="Pfam" id="PF12697"/>
    </source>
</evidence>
<dbReference type="PANTHER" id="PTHR43194:SF2">
    <property type="entry name" value="PEROXISOMAL MEMBRANE PROTEIN LPX1"/>
    <property type="match status" value="1"/>
</dbReference>
<dbReference type="EMBL" id="BAAABM010000076">
    <property type="protein sequence ID" value="GAA0373471.1"/>
    <property type="molecule type" value="Genomic_DNA"/>
</dbReference>
<sequence>MRETEHTLPARRRPARAARTLRTLLLPGLGGSTAVWAPFLALAPRDLDVRQADVPWTGGGDGRWSHHPDPVRWVVRAARRAGAPVDLLIAHSFAATLALDLPGRAAGVRPAAFILVSPFYRPAASDFDWATMAYYLEGFHRILDEGLRIGGVRPGSAELRGPMALRVQERIGPYGWMRFFDAYLRTPFQDVSAIRVPTLVVTGERDIAARPDDARALAAALPAGRLEVLEGCGHFAMAERPDRFAQIVDDFLRTALPAHRTDPESP</sequence>
<accession>A0ABN0XUU5</accession>
<dbReference type="InterPro" id="IPR000073">
    <property type="entry name" value="AB_hydrolase_1"/>
</dbReference>
<name>A0ABN0XUU5_9ACTN</name>
<keyword evidence="1" id="KW-0472">Membrane</keyword>
<keyword evidence="1" id="KW-1133">Transmembrane helix</keyword>
<dbReference type="SUPFAM" id="SSF53474">
    <property type="entry name" value="alpha/beta-Hydrolases"/>
    <property type="match status" value="1"/>
</dbReference>
<feature type="transmembrane region" description="Helical" evidence="1">
    <location>
        <begin position="21"/>
        <end position="43"/>
    </location>
</feature>